<sequence>MFEFSKNDGPHPKCYFTHSLLPNYIDPNPNNISTKKKPFSTFNSQRFSHTVDLILPEEIYEIVRNELEADRLKLRYARVYLKLEELLKGDFFTEYIKKGNIMMVSDGRPLVDNVFSLYEGVLRLELDRPTYERCGLQGRPIEDGGRKHRRARYVVEFDLRQSSMMHGKNLFSRLEWACKKVLNHGLIWLFYNFNPSSPEALKEGREPISLHHPFVCSIPPNPTTLNEVLMPKLRVGELESLYEQEESTALLEWLHLVSVGSPRIQASDRIDAFLSRYEVPDFTDEGEGGPITKSLVRVRWKGFIPPQHVRDLFLMVKRNGLGGGNGEQDKENERWFALNVKAFGGYGGSYTVMQFAGRDTLTWECD</sequence>
<dbReference type="OrthoDB" id="63112at2759"/>
<keyword evidence="2" id="KW-1185">Reference proteome</keyword>
<protein>
    <submittedName>
        <fullName evidence="1">Uncharacterized protein</fullName>
    </submittedName>
</protein>
<gene>
    <name evidence="1" type="ORF">K469DRAFT_561972</name>
</gene>
<dbReference type="GO" id="GO:0000171">
    <property type="term" value="F:ribonuclease MRP activity"/>
    <property type="evidence" value="ECO:0007669"/>
    <property type="project" value="TreeGrafter"/>
</dbReference>
<dbReference type="PANTHER" id="PTHR15396:SF1">
    <property type="entry name" value="RIBONUCLEASE P PROTEIN SUBUNIT P40"/>
    <property type="match status" value="1"/>
</dbReference>
<dbReference type="PANTHER" id="PTHR15396">
    <property type="entry name" value="RIBONUCLEASE P PROTEIN SUBUNIT P40"/>
    <property type="match status" value="1"/>
</dbReference>
<dbReference type="EMBL" id="ML994620">
    <property type="protein sequence ID" value="KAF2189543.1"/>
    <property type="molecule type" value="Genomic_DNA"/>
</dbReference>
<dbReference type="GO" id="GO:0004526">
    <property type="term" value="F:ribonuclease P activity"/>
    <property type="evidence" value="ECO:0007669"/>
    <property type="project" value="TreeGrafter"/>
</dbReference>
<reference evidence="1" key="1">
    <citation type="journal article" date="2020" name="Stud. Mycol.">
        <title>101 Dothideomycetes genomes: a test case for predicting lifestyles and emergence of pathogens.</title>
        <authorList>
            <person name="Haridas S."/>
            <person name="Albert R."/>
            <person name="Binder M."/>
            <person name="Bloem J."/>
            <person name="Labutti K."/>
            <person name="Salamov A."/>
            <person name="Andreopoulos B."/>
            <person name="Baker S."/>
            <person name="Barry K."/>
            <person name="Bills G."/>
            <person name="Bluhm B."/>
            <person name="Cannon C."/>
            <person name="Castanera R."/>
            <person name="Culley D."/>
            <person name="Daum C."/>
            <person name="Ezra D."/>
            <person name="Gonzalez J."/>
            <person name="Henrissat B."/>
            <person name="Kuo A."/>
            <person name="Liang C."/>
            <person name="Lipzen A."/>
            <person name="Lutzoni F."/>
            <person name="Magnuson J."/>
            <person name="Mondo S."/>
            <person name="Nolan M."/>
            <person name="Ohm R."/>
            <person name="Pangilinan J."/>
            <person name="Park H.-J."/>
            <person name="Ramirez L."/>
            <person name="Alfaro M."/>
            <person name="Sun H."/>
            <person name="Tritt A."/>
            <person name="Yoshinaga Y."/>
            <person name="Zwiers L.-H."/>
            <person name="Turgeon B."/>
            <person name="Goodwin S."/>
            <person name="Spatafora J."/>
            <person name="Crous P."/>
            <person name="Grigoriev I."/>
        </authorList>
    </citation>
    <scope>NUCLEOTIDE SEQUENCE</scope>
    <source>
        <strain evidence="1">CBS 207.26</strain>
    </source>
</reference>
<organism evidence="1 2">
    <name type="scientific">Zopfia rhizophila CBS 207.26</name>
    <dbReference type="NCBI Taxonomy" id="1314779"/>
    <lineage>
        <taxon>Eukaryota</taxon>
        <taxon>Fungi</taxon>
        <taxon>Dikarya</taxon>
        <taxon>Ascomycota</taxon>
        <taxon>Pezizomycotina</taxon>
        <taxon>Dothideomycetes</taxon>
        <taxon>Dothideomycetes incertae sedis</taxon>
        <taxon>Zopfiaceae</taxon>
        <taxon>Zopfia</taxon>
    </lineage>
</organism>
<dbReference type="Proteomes" id="UP000800200">
    <property type="component" value="Unassembled WGS sequence"/>
</dbReference>
<accession>A0A6A6EE66</accession>
<dbReference type="Pfam" id="PF08584">
    <property type="entry name" value="Ribonuc_P_40"/>
    <property type="match status" value="1"/>
</dbReference>
<dbReference type="GO" id="GO:0000172">
    <property type="term" value="C:ribonuclease MRP complex"/>
    <property type="evidence" value="ECO:0007669"/>
    <property type="project" value="TreeGrafter"/>
</dbReference>
<dbReference type="AlphaFoldDB" id="A0A6A6EE66"/>
<dbReference type="GO" id="GO:0000447">
    <property type="term" value="P:endonucleolytic cleavage in ITS1 to separate SSU-rRNA from 5.8S rRNA and LSU-rRNA from tricistronic rRNA transcript (SSU-rRNA, 5.8S rRNA, LSU-rRNA)"/>
    <property type="evidence" value="ECO:0007669"/>
    <property type="project" value="TreeGrafter"/>
</dbReference>
<evidence type="ECO:0000313" key="1">
    <source>
        <dbReference type="EMBL" id="KAF2189543.1"/>
    </source>
</evidence>
<dbReference type="GO" id="GO:0030681">
    <property type="term" value="C:multimeric ribonuclease P complex"/>
    <property type="evidence" value="ECO:0007669"/>
    <property type="project" value="TreeGrafter"/>
</dbReference>
<proteinExistence type="predicted"/>
<dbReference type="GO" id="GO:0001682">
    <property type="term" value="P:tRNA 5'-leader removal"/>
    <property type="evidence" value="ECO:0007669"/>
    <property type="project" value="InterPro"/>
</dbReference>
<name>A0A6A6EE66_9PEZI</name>
<dbReference type="InterPro" id="IPR013893">
    <property type="entry name" value="RNase_P_Rpp40"/>
</dbReference>
<evidence type="ECO:0000313" key="2">
    <source>
        <dbReference type="Proteomes" id="UP000800200"/>
    </source>
</evidence>